<evidence type="ECO:0000313" key="2">
    <source>
        <dbReference type="EMBL" id="GFU40820.1"/>
    </source>
</evidence>
<dbReference type="OrthoDB" id="6417212at2759"/>
<protein>
    <submittedName>
        <fullName evidence="2">Uncharacterized protein</fullName>
    </submittedName>
</protein>
<dbReference type="EMBL" id="BMAW01035729">
    <property type="protein sequence ID" value="GFU40820.1"/>
    <property type="molecule type" value="Genomic_DNA"/>
</dbReference>
<reference evidence="2" key="1">
    <citation type="submission" date="2020-08" db="EMBL/GenBank/DDBJ databases">
        <title>Multicomponent nature underlies the extraordinary mechanical properties of spider dragline silk.</title>
        <authorList>
            <person name="Kono N."/>
            <person name="Nakamura H."/>
            <person name="Mori M."/>
            <person name="Yoshida Y."/>
            <person name="Ohtoshi R."/>
            <person name="Malay A.D."/>
            <person name="Moran D.A.P."/>
            <person name="Tomita M."/>
            <person name="Numata K."/>
            <person name="Arakawa K."/>
        </authorList>
    </citation>
    <scope>NUCLEOTIDE SEQUENCE</scope>
</reference>
<comment type="caution">
    <text evidence="2">The sequence shown here is derived from an EMBL/GenBank/DDBJ whole genome shotgun (WGS) entry which is preliminary data.</text>
</comment>
<feature type="compositionally biased region" description="Polar residues" evidence="1">
    <location>
        <begin position="92"/>
        <end position="102"/>
    </location>
</feature>
<gene>
    <name evidence="2" type="primary">AVEN_212876_1</name>
    <name evidence="2" type="ORF">NPIL_483521</name>
</gene>
<dbReference type="AlphaFoldDB" id="A0A8X6QWQ6"/>
<keyword evidence="3" id="KW-1185">Reference proteome</keyword>
<evidence type="ECO:0000256" key="1">
    <source>
        <dbReference type="SAM" id="MobiDB-lite"/>
    </source>
</evidence>
<accession>A0A8X6QWQ6</accession>
<feature type="region of interest" description="Disordered" evidence="1">
    <location>
        <begin position="222"/>
        <end position="279"/>
    </location>
</feature>
<feature type="region of interest" description="Disordered" evidence="1">
    <location>
        <begin position="82"/>
        <end position="140"/>
    </location>
</feature>
<name>A0A8X6QWQ6_NEPPI</name>
<evidence type="ECO:0000313" key="3">
    <source>
        <dbReference type="Proteomes" id="UP000887013"/>
    </source>
</evidence>
<proteinExistence type="predicted"/>
<feature type="compositionally biased region" description="Basic and acidic residues" evidence="1">
    <location>
        <begin position="241"/>
        <end position="279"/>
    </location>
</feature>
<dbReference type="Proteomes" id="UP000887013">
    <property type="component" value="Unassembled WGS sequence"/>
</dbReference>
<sequence length="297" mass="34728">MFEHTFICLITENFVECKSRKRNHKSIFRVRKDPRRMMERNIRDVRDIFGRNAGDKQELRSYDYSPRSRRRHEAMDNYESRLAPHHHHNPENRSNVATGNSKKSNRHRADDLIEPVRQSKKSDDNQKSSSSKNNKDAAYYANRTLTERDIRHLERHLSMKKTIRKQISRNLTQAFVDDPELVLTDTNNPTTKSSSKNSADRTFTLTRAKVSKSEQNVLDLLKDNEPDSGHCSADNPNSSDDDSHQEQVKERHVVKSTDKNNSKVVHDNRGKTEANYNKDDGKFSFWKMFSVKNRGKR</sequence>
<organism evidence="2 3">
    <name type="scientific">Nephila pilipes</name>
    <name type="common">Giant wood spider</name>
    <name type="synonym">Nephila maculata</name>
    <dbReference type="NCBI Taxonomy" id="299642"/>
    <lineage>
        <taxon>Eukaryota</taxon>
        <taxon>Metazoa</taxon>
        <taxon>Ecdysozoa</taxon>
        <taxon>Arthropoda</taxon>
        <taxon>Chelicerata</taxon>
        <taxon>Arachnida</taxon>
        <taxon>Araneae</taxon>
        <taxon>Araneomorphae</taxon>
        <taxon>Entelegynae</taxon>
        <taxon>Araneoidea</taxon>
        <taxon>Nephilidae</taxon>
        <taxon>Nephila</taxon>
    </lineage>
</organism>